<dbReference type="RefSeq" id="WP_039222222.1">
    <property type="nucleotide sequence ID" value="NZ_CADFDA010000001.1"/>
</dbReference>
<feature type="region of interest" description="Disordered" evidence="1">
    <location>
        <begin position="26"/>
        <end position="66"/>
    </location>
</feature>
<evidence type="ECO:0000256" key="2">
    <source>
        <dbReference type="SAM" id="SignalP"/>
    </source>
</evidence>
<gene>
    <name evidence="3" type="ORF">C6P99_29900</name>
    <name evidence="4" type="ORF">UA18_02336</name>
</gene>
<evidence type="ECO:0000313" key="5">
    <source>
        <dbReference type="Proteomes" id="UP000196218"/>
    </source>
</evidence>
<dbReference type="Proteomes" id="UP000196218">
    <property type="component" value="Unassembled WGS sequence"/>
</dbReference>
<feature type="region of interest" description="Disordered" evidence="1">
    <location>
        <begin position="234"/>
        <end position="264"/>
    </location>
</feature>
<dbReference type="GeneID" id="89569926"/>
<evidence type="ECO:0000313" key="4">
    <source>
        <dbReference type="EMBL" id="SAK19927.1"/>
    </source>
</evidence>
<evidence type="ECO:0000256" key="1">
    <source>
        <dbReference type="SAM" id="MobiDB-lite"/>
    </source>
</evidence>
<dbReference type="EMBL" id="FKJW01000003">
    <property type="protein sequence ID" value="SAK19927.1"/>
    <property type="molecule type" value="Genomic_DNA"/>
</dbReference>
<evidence type="ECO:0000313" key="6">
    <source>
        <dbReference type="Proteomes" id="UP000237811"/>
    </source>
</evidence>
<protein>
    <submittedName>
        <fullName evidence="4">Lipoprotein-like protein</fullName>
    </submittedName>
    <submittedName>
        <fullName evidence="3">Outer membrane protein assembly factor BamC</fullName>
    </submittedName>
</protein>
<reference evidence="3 6" key="2">
    <citation type="submission" date="2018-03" db="EMBL/GenBank/DDBJ databases">
        <authorList>
            <person name="Nguyen K."/>
            <person name="Fouts D."/>
            <person name="Sutton G."/>
        </authorList>
    </citation>
    <scope>NUCLEOTIDE SEQUENCE [LARGE SCALE GENOMIC DNA]</scope>
    <source>
        <strain evidence="3 6">AU14328</strain>
    </source>
</reference>
<comment type="caution">
    <text evidence="4">The sequence shown here is derived from an EMBL/GenBank/DDBJ whole genome shotgun (WGS) entry which is preliminary data.</text>
</comment>
<dbReference type="Proteomes" id="UP000237811">
    <property type="component" value="Unassembled WGS sequence"/>
</dbReference>
<accession>A0A8B3VUS0</accession>
<feature type="compositionally biased region" description="Basic and acidic residues" evidence="1">
    <location>
        <begin position="247"/>
        <end position="261"/>
    </location>
</feature>
<sequence length="401" mass="43768">MTDRRLTMRFAAVLATGALVAGCGTSSPTKVDYKSDSKSKEASLAVPPNMLDETADQRSLPPQGGATSLSALQQVQQAAPATDTVAPAVADMRIQRDGTESWLVIDGKKPADVWPQVRRFWQEQGFLLVVDQRDKGVMETDWNETRPQINDGLIRSVISKAMGNSYVTAERNKYRTRLDAAPNGGTYVFISQKGMREALTGANNDSSKWEPKPNDPGLETEYLKRLMAVLAQNEQRAKNGEPPIANIKDEAAPKDKKDADASSKAAAAIAAQNVSRTSSQGGDAGAATVPSEVTLGEPYDRSWLHVGLALDRANFTVDDRDRTQGLYFVRYVDPKDLSAAQQGFWSQLFHGKKEKQAKQYRVNVKALTPDETRVAVVDESGAIDTSSPARQIMSLLVNQLR</sequence>
<dbReference type="Gene3D" id="3.30.310.170">
    <property type="entry name" value="Outer membrane protein assembly factor BamC"/>
    <property type="match status" value="1"/>
</dbReference>
<keyword evidence="2" id="KW-0732">Signal</keyword>
<reference evidence="4 5" key="1">
    <citation type="submission" date="2016-04" db="EMBL/GenBank/DDBJ databases">
        <authorList>
            <person name="Peeters C."/>
        </authorList>
    </citation>
    <scope>NUCLEOTIDE SEQUENCE [LARGE SCALE GENOMIC DNA]</scope>
    <source>
        <strain evidence="4">LMG 29311</strain>
    </source>
</reference>
<feature type="compositionally biased region" description="Basic and acidic residues" evidence="1">
    <location>
        <begin position="31"/>
        <end position="41"/>
    </location>
</feature>
<dbReference type="EMBL" id="PVFR01000088">
    <property type="protein sequence ID" value="PRE40531.1"/>
    <property type="molecule type" value="Genomic_DNA"/>
</dbReference>
<dbReference type="AlphaFoldDB" id="A0A8B3VUS0"/>
<dbReference type="PROSITE" id="PS51257">
    <property type="entry name" value="PROKAR_LIPOPROTEIN"/>
    <property type="match status" value="1"/>
</dbReference>
<proteinExistence type="predicted"/>
<dbReference type="InterPro" id="IPR010653">
    <property type="entry name" value="NlpB/DapX"/>
</dbReference>
<feature type="chain" id="PRO_5044442590" evidence="2">
    <location>
        <begin position="22"/>
        <end position="401"/>
    </location>
</feature>
<dbReference type="Pfam" id="PF06804">
    <property type="entry name" value="Lipoprotein_18"/>
    <property type="match status" value="2"/>
</dbReference>
<evidence type="ECO:0000313" key="3">
    <source>
        <dbReference type="EMBL" id="PRE40531.1"/>
    </source>
</evidence>
<organism evidence="4 5">
    <name type="scientific">Burkholderia multivorans</name>
    <dbReference type="NCBI Taxonomy" id="87883"/>
    <lineage>
        <taxon>Bacteria</taxon>
        <taxon>Pseudomonadati</taxon>
        <taxon>Pseudomonadota</taxon>
        <taxon>Betaproteobacteria</taxon>
        <taxon>Burkholderiales</taxon>
        <taxon>Burkholderiaceae</taxon>
        <taxon>Burkholderia</taxon>
        <taxon>Burkholderia cepacia complex</taxon>
    </lineage>
</organism>
<name>A0A8B3VUS0_9BURK</name>
<dbReference type="InterPro" id="IPR042268">
    <property type="entry name" value="BamC_C"/>
</dbReference>
<feature type="signal peptide" evidence="2">
    <location>
        <begin position="1"/>
        <end position="21"/>
    </location>
</feature>